<keyword evidence="8" id="KW-1185">Reference proteome</keyword>
<name>A0A0S2K1J8_9GAMM</name>
<evidence type="ECO:0000313" key="8">
    <source>
        <dbReference type="Proteomes" id="UP000061457"/>
    </source>
</evidence>
<sequence length="330" mass="37543">MLEQIWQDLSALPSYLIDANKRIYIPYLLSAVVMAFFVYAQIEKSKSGKGFLRFLFPRDVWLCKSAKLDYTLLITNKVIKAATFAPLVLTMVPVAIAVTDFLEWVLGKPLMLQWPEASVIAFFTLILFLLDDFTRYLLHLLLHKVPFLWEFHKVHHSAKVLTPFTIYRTHPVESYLYACRMAVTQGIAVGVGFHLFGTSLSMFDILGANAFVFLFNIFGANLRHSHIWFSWGDKLEGWFISPAQHQVHHSDNPKHFDTNLGSALAIWDKLGGTLIKASEAGKVSIGVGKYDAKHDSVYAIYWLPIKLAVLTLIPKKVIKKEVLKEKETNK</sequence>
<evidence type="ECO:0000256" key="5">
    <source>
        <dbReference type="SAM" id="Phobius"/>
    </source>
</evidence>
<evidence type="ECO:0000256" key="1">
    <source>
        <dbReference type="ARBA" id="ARBA00004370"/>
    </source>
</evidence>
<dbReference type="RefSeq" id="WP_058029544.1">
    <property type="nucleotide sequence ID" value="NZ_CP013187.1"/>
</dbReference>
<dbReference type="GO" id="GO:0016491">
    <property type="term" value="F:oxidoreductase activity"/>
    <property type="evidence" value="ECO:0007669"/>
    <property type="project" value="InterPro"/>
</dbReference>
<dbReference type="InterPro" id="IPR006694">
    <property type="entry name" value="Fatty_acid_hydroxylase"/>
</dbReference>
<dbReference type="OrthoDB" id="34150at2"/>
<dbReference type="PATRIC" id="fig|161398.10.peg.1357"/>
<dbReference type="GO" id="GO:0008610">
    <property type="term" value="P:lipid biosynthetic process"/>
    <property type="evidence" value="ECO:0007669"/>
    <property type="project" value="InterPro"/>
</dbReference>
<dbReference type="InterPro" id="IPR050307">
    <property type="entry name" value="Sterol_Desaturase_Related"/>
</dbReference>
<dbReference type="PANTHER" id="PTHR11863">
    <property type="entry name" value="STEROL DESATURASE"/>
    <property type="match status" value="1"/>
</dbReference>
<dbReference type="GO" id="GO:0016020">
    <property type="term" value="C:membrane"/>
    <property type="evidence" value="ECO:0007669"/>
    <property type="project" value="UniProtKB-SubCell"/>
</dbReference>
<gene>
    <name evidence="7" type="ORF">PP2015_1332</name>
</gene>
<feature type="domain" description="Fatty acid hydroxylase" evidence="6">
    <location>
        <begin position="125"/>
        <end position="273"/>
    </location>
</feature>
<reference evidence="7 8" key="1">
    <citation type="submission" date="2015-11" db="EMBL/GenBank/DDBJ databases">
        <authorList>
            <person name="Zhang Y."/>
            <person name="Guo Z."/>
        </authorList>
    </citation>
    <scope>NUCLEOTIDE SEQUENCE [LARGE SCALE GENOMIC DNA]</scope>
    <source>
        <strain evidence="7 8">KCTC 12086</strain>
    </source>
</reference>
<organism evidence="7 8">
    <name type="scientific">Pseudoalteromonas phenolica</name>
    <dbReference type="NCBI Taxonomy" id="161398"/>
    <lineage>
        <taxon>Bacteria</taxon>
        <taxon>Pseudomonadati</taxon>
        <taxon>Pseudomonadota</taxon>
        <taxon>Gammaproteobacteria</taxon>
        <taxon>Alteromonadales</taxon>
        <taxon>Pseudoalteromonadaceae</taxon>
        <taxon>Pseudoalteromonas</taxon>
    </lineage>
</organism>
<evidence type="ECO:0000256" key="4">
    <source>
        <dbReference type="ARBA" id="ARBA00023136"/>
    </source>
</evidence>
<keyword evidence="4 5" id="KW-0472">Membrane</keyword>
<dbReference type="EMBL" id="CP013187">
    <property type="protein sequence ID" value="ALO41842.1"/>
    <property type="molecule type" value="Genomic_DNA"/>
</dbReference>
<dbReference type="GO" id="GO:0005506">
    <property type="term" value="F:iron ion binding"/>
    <property type="evidence" value="ECO:0007669"/>
    <property type="project" value="InterPro"/>
</dbReference>
<evidence type="ECO:0000256" key="3">
    <source>
        <dbReference type="ARBA" id="ARBA00022989"/>
    </source>
</evidence>
<evidence type="ECO:0000259" key="6">
    <source>
        <dbReference type="Pfam" id="PF04116"/>
    </source>
</evidence>
<dbReference type="AlphaFoldDB" id="A0A0S2K1J8"/>
<dbReference type="Pfam" id="PF04116">
    <property type="entry name" value="FA_hydroxylase"/>
    <property type="match status" value="1"/>
</dbReference>
<feature type="transmembrane region" description="Helical" evidence="5">
    <location>
        <begin position="23"/>
        <end position="42"/>
    </location>
</feature>
<comment type="subcellular location">
    <subcellularLocation>
        <location evidence="1">Membrane</location>
    </subcellularLocation>
</comment>
<evidence type="ECO:0000313" key="7">
    <source>
        <dbReference type="EMBL" id="ALO41842.1"/>
    </source>
</evidence>
<accession>A0A0S2K1J8</accession>
<keyword evidence="3 5" id="KW-1133">Transmembrane helix</keyword>
<evidence type="ECO:0000256" key="2">
    <source>
        <dbReference type="ARBA" id="ARBA00022692"/>
    </source>
</evidence>
<protein>
    <submittedName>
        <fullName evidence="7">Fatty acid hydroxylase</fullName>
    </submittedName>
</protein>
<proteinExistence type="predicted"/>
<feature type="transmembrane region" description="Helical" evidence="5">
    <location>
        <begin position="84"/>
        <end position="106"/>
    </location>
</feature>
<keyword evidence="2 5" id="KW-0812">Transmembrane</keyword>
<dbReference type="KEGG" id="pphe:PP2015_1332"/>
<dbReference type="STRING" id="161398.PP2015_1332"/>
<feature type="transmembrane region" description="Helical" evidence="5">
    <location>
        <begin position="112"/>
        <end position="130"/>
    </location>
</feature>
<dbReference type="Proteomes" id="UP000061457">
    <property type="component" value="Chromosome I"/>
</dbReference>